<evidence type="ECO:0000256" key="1">
    <source>
        <dbReference type="SAM" id="MobiDB-lite"/>
    </source>
</evidence>
<keyword evidence="2" id="KW-0732">Signal</keyword>
<reference evidence="3 4" key="1">
    <citation type="submission" date="2024-02" db="EMBL/GenBank/DDBJ databases">
        <title>Chromosome-scale genome assembly of the rough periwinkle Littorina saxatilis.</title>
        <authorList>
            <person name="De Jode A."/>
            <person name="Faria R."/>
            <person name="Formenti G."/>
            <person name="Sims Y."/>
            <person name="Smith T.P."/>
            <person name="Tracey A."/>
            <person name="Wood J.M.D."/>
            <person name="Zagrodzka Z.B."/>
            <person name="Johannesson K."/>
            <person name="Butlin R.K."/>
            <person name="Leder E.H."/>
        </authorList>
    </citation>
    <scope>NUCLEOTIDE SEQUENCE [LARGE SCALE GENOMIC DNA]</scope>
    <source>
        <strain evidence="3">Snail1</strain>
        <tissue evidence="3">Muscle</tissue>
    </source>
</reference>
<comment type="caution">
    <text evidence="3">The sequence shown here is derived from an EMBL/GenBank/DDBJ whole genome shotgun (WGS) entry which is preliminary data.</text>
</comment>
<feature type="region of interest" description="Disordered" evidence="1">
    <location>
        <begin position="33"/>
        <end position="58"/>
    </location>
</feature>
<organism evidence="3 4">
    <name type="scientific">Littorina saxatilis</name>
    <dbReference type="NCBI Taxonomy" id="31220"/>
    <lineage>
        <taxon>Eukaryota</taxon>
        <taxon>Metazoa</taxon>
        <taxon>Spiralia</taxon>
        <taxon>Lophotrochozoa</taxon>
        <taxon>Mollusca</taxon>
        <taxon>Gastropoda</taxon>
        <taxon>Caenogastropoda</taxon>
        <taxon>Littorinimorpha</taxon>
        <taxon>Littorinoidea</taxon>
        <taxon>Littorinidae</taxon>
        <taxon>Littorina</taxon>
    </lineage>
</organism>
<proteinExistence type="predicted"/>
<feature type="compositionally biased region" description="Basic and acidic residues" evidence="1">
    <location>
        <begin position="43"/>
        <end position="58"/>
    </location>
</feature>
<evidence type="ECO:0000313" key="3">
    <source>
        <dbReference type="EMBL" id="KAK7106588.1"/>
    </source>
</evidence>
<dbReference type="Proteomes" id="UP001374579">
    <property type="component" value="Unassembled WGS sequence"/>
</dbReference>
<dbReference type="EMBL" id="JBAMIC010000007">
    <property type="protein sequence ID" value="KAK7106588.1"/>
    <property type="molecule type" value="Genomic_DNA"/>
</dbReference>
<name>A0AAN9BK00_9CAEN</name>
<keyword evidence="4" id="KW-1185">Reference proteome</keyword>
<sequence length="76" mass="8197">MRVALPIALAALTLSIALAALTLLVADGAVLKRQNQPQRRRRDAAEHENGVMEGSETRAVEERPLLGKLTLPGIIM</sequence>
<evidence type="ECO:0000313" key="4">
    <source>
        <dbReference type="Proteomes" id="UP001374579"/>
    </source>
</evidence>
<dbReference type="AlphaFoldDB" id="A0AAN9BK00"/>
<gene>
    <name evidence="3" type="ORF">V1264_017822</name>
</gene>
<accession>A0AAN9BK00</accession>
<feature type="chain" id="PRO_5042836180" evidence="2">
    <location>
        <begin position="20"/>
        <end position="76"/>
    </location>
</feature>
<protein>
    <submittedName>
        <fullName evidence="3">Uncharacterized protein</fullName>
    </submittedName>
</protein>
<feature type="signal peptide" evidence="2">
    <location>
        <begin position="1"/>
        <end position="19"/>
    </location>
</feature>
<evidence type="ECO:0000256" key="2">
    <source>
        <dbReference type="SAM" id="SignalP"/>
    </source>
</evidence>